<dbReference type="EMBL" id="CP042997">
    <property type="protein sequence ID" value="QEH36649.1"/>
    <property type="molecule type" value="Genomic_DNA"/>
</dbReference>
<gene>
    <name evidence="2" type="ORF">OJF2_52340</name>
</gene>
<dbReference type="OrthoDB" id="3034484at2"/>
<keyword evidence="1" id="KW-0472">Membrane</keyword>
<dbReference type="RefSeq" id="WP_148596313.1">
    <property type="nucleotide sequence ID" value="NZ_CP042997.1"/>
</dbReference>
<dbReference type="KEGG" id="agv:OJF2_52340"/>
<keyword evidence="1" id="KW-1133">Transmembrane helix</keyword>
<reference evidence="2 3" key="1">
    <citation type="submission" date="2019-08" db="EMBL/GenBank/DDBJ databases">
        <title>Deep-cultivation of Planctomycetes and their phenomic and genomic characterization uncovers novel biology.</title>
        <authorList>
            <person name="Wiegand S."/>
            <person name="Jogler M."/>
            <person name="Boedeker C."/>
            <person name="Pinto D."/>
            <person name="Vollmers J."/>
            <person name="Rivas-Marin E."/>
            <person name="Kohn T."/>
            <person name="Peeters S.H."/>
            <person name="Heuer A."/>
            <person name="Rast P."/>
            <person name="Oberbeckmann S."/>
            <person name="Bunk B."/>
            <person name="Jeske O."/>
            <person name="Meyerdierks A."/>
            <person name="Storesund J.E."/>
            <person name="Kallscheuer N."/>
            <person name="Luecker S."/>
            <person name="Lage O.M."/>
            <person name="Pohl T."/>
            <person name="Merkel B.J."/>
            <person name="Hornburger P."/>
            <person name="Mueller R.-W."/>
            <person name="Bruemmer F."/>
            <person name="Labrenz M."/>
            <person name="Spormann A.M."/>
            <person name="Op den Camp H."/>
            <person name="Overmann J."/>
            <person name="Amann R."/>
            <person name="Jetten M.S.M."/>
            <person name="Mascher T."/>
            <person name="Medema M.H."/>
            <person name="Devos D.P."/>
            <person name="Kaster A.-K."/>
            <person name="Ovreas L."/>
            <person name="Rohde M."/>
            <person name="Galperin M.Y."/>
            <person name="Jogler C."/>
        </authorList>
    </citation>
    <scope>NUCLEOTIDE SEQUENCE [LARGE SCALE GENOMIC DNA]</scope>
    <source>
        <strain evidence="2 3">OJF2</strain>
    </source>
</reference>
<dbReference type="Proteomes" id="UP000324233">
    <property type="component" value="Chromosome"/>
</dbReference>
<feature type="transmembrane region" description="Helical" evidence="1">
    <location>
        <begin position="112"/>
        <end position="130"/>
    </location>
</feature>
<feature type="transmembrane region" description="Helical" evidence="1">
    <location>
        <begin position="279"/>
        <end position="296"/>
    </location>
</feature>
<feature type="transmembrane region" description="Helical" evidence="1">
    <location>
        <begin position="87"/>
        <end position="105"/>
    </location>
</feature>
<feature type="transmembrane region" description="Helical" evidence="1">
    <location>
        <begin position="308"/>
        <end position="326"/>
    </location>
</feature>
<evidence type="ECO:0000256" key="1">
    <source>
        <dbReference type="SAM" id="Phobius"/>
    </source>
</evidence>
<organism evidence="2 3">
    <name type="scientific">Aquisphaera giovannonii</name>
    <dbReference type="NCBI Taxonomy" id="406548"/>
    <lineage>
        <taxon>Bacteria</taxon>
        <taxon>Pseudomonadati</taxon>
        <taxon>Planctomycetota</taxon>
        <taxon>Planctomycetia</taxon>
        <taxon>Isosphaerales</taxon>
        <taxon>Isosphaeraceae</taxon>
        <taxon>Aquisphaera</taxon>
    </lineage>
</organism>
<keyword evidence="1" id="KW-0812">Transmembrane</keyword>
<evidence type="ECO:0000313" key="3">
    <source>
        <dbReference type="Proteomes" id="UP000324233"/>
    </source>
</evidence>
<evidence type="ECO:0000313" key="2">
    <source>
        <dbReference type="EMBL" id="QEH36649.1"/>
    </source>
</evidence>
<protein>
    <recommendedName>
        <fullName evidence="4">Glycosyltransferase RgtA/B/C/D-like domain-containing protein</fullName>
    </recommendedName>
</protein>
<feature type="transmembrane region" description="Helical" evidence="1">
    <location>
        <begin position="165"/>
        <end position="191"/>
    </location>
</feature>
<feature type="transmembrane region" description="Helical" evidence="1">
    <location>
        <begin position="211"/>
        <end position="234"/>
    </location>
</feature>
<feature type="transmembrane region" description="Helical" evidence="1">
    <location>
        <begin position="15"/>
        <end position="34"/>
    </location>
</feature>
<feature type="transmembrane region" description="Helical" evidence="1">
    <location>
        <begin position="332"/>
        <end position="348"/>
    </location>
</feature>
<keyword evidence="3" id="KW-1185">Reference proteome</keyword>
<accession>A0A5B9W8Y5</accession>
<dbReference type="AlphaFoldDB" id="A0A5B9W8Y5"/>
<sequence>MQDPEECKTPSRAGLVAKMFLFAMFVAVTMPSWIQGISRGIDGSWIVGLSLAEARGLVHGRDIAFTFGPLGFALVPTAHAGSSDHALPIRLAIFGLWCGSTGLLFFRVRGRFAPLVFLLAASLNGLPIPGGPSTTLIGMLTLAVLNFLILAELERRPGWAIPAAMLAGAAILTKFSTGVGCASALGIWSLIRIWREPTRQTARSLALLSLAYVGTMAVLFVAYGGPLSALPAYLRLSRELASGYSTQMVSSDVAYSPLVPAALVALTVLGLAVSARRRSALAPVFAIMLLPMFALYKGAIVRLDMGHFQLHWPTMFSLFALLMPVASQRPRLRLVTTLGVALLLAWTLRYPTVSREGLAAIPANWGSLIRFRETKTAFRAGQEKVRAELWLPERLRSQIGQEPVDVYPWEVMVAWANRLNWRPRPVFQAYASYTPILDELGAELYRDPARAPRYILYTYAAIDQELPSLVDSRTWAEMYRWYDCVDEAGDFLLLRRRPSPRWTGERLLLSATQAMKERLEIPEAPGGLTFLEADFELTLWGRLMAFLYRVEPPRVKLEFKDGSRSIHRTVWRNAGEGFLIGNVPRGQASVRTLFETGKGDECSAVTFRDISGWNFKKSFRVRLVHSPMKPDGGVARFAAGTARKAVR</sequence>
<evidence type="ECO:0008006" key="4">
    <source>
        <dbReference type="Google" id="ProtNLM"/>
    </source>
</evidence>
<feature type="transmembrane region" description="Helical" evidence="1">
    <location>
        <begin position="254"/>
        <end position="273"/>
    </location>
</feature>
<proteinExistence type="predicted"/>
<name>A0A5B9W8Y5_9BACT</name>